<dbReference type="InterPro" id="IPR036291">
    <property type="entry name" value="NAD(P)-bd_dom_sf"/>
</dbReference>
<dbReference type="Pfam" id="PF19328">
    <property type="entry name" value="DAP_DH_C"/>
    <property type="match status" value="1"/>
</dbReference>
<name>A0A7U9TIF5_9MOLU</name>
<organism evidence="5 6">
    <name type="scientific">Mariniplasma anaerobium</name>
    <dbReference type="NCBI Taxonomy" id="2735436"/>
    <lineage>
        <taxon>Bacteria</taxon>
        <taxon>Bacillati</taxon>
        <taxon>Mycoplasmatota</taxon>
        <taxon>Mollicutes</taxon>
        <taxon>Acholeplasmatales</taxon>
        <taxon>Acholeplasmataceae</taxon>
        <taxon>Mariniplasma</taxon>
    </lineage>
</organism>
<evidence type="ECO:0000256" key="1">
    <source>
        <dbReference type="ARBA" id="ARBA00022857"/>
    </source>
</evidence>
<keyword evidence="1" id="KW-0521">NADP</keyword>
<dbReference type="NCBIfam" id="NF040740">
    <property type="entry name" value="ornith_Ord"/>
    <property type="match status" value="1"/>
</dbReference>
<evidence type="ECO:0000256" key="2">
    <source>
        <dbReference type="ARBA" id="ARBA00023002"/>
    </source>
</evidence>
<proteinExistence type="predicted"/>
<dbReference type="GO" id="GO:0008839">
    <property type="term" value="F:4-hydroxy-tetrahydrodipicolinate reductase"/>
    <property type="evidence" value="ECO:0007669"/>
    <property type="project" value="InterPro"/>
</dbReference>
<dbReference type="EMBL" id="AP024412">
    <property type="protein sequence ID" value="BCR35963.1"/>
    <property type="molecule type" value="Genomic_DNA"/>
</dbReference>
<sequence length="348" mass="38162">MEFIKVVIWGFGAMGQGMADMLISKKGVNIVGVCDINKNIVNKKLSTVMHTKLENDVLISSDIDEILKSSKPDVVLLCTDSFVKGAFPKIKKIVEQNINVITTAEEMTFPFESHPELSKDMDDLAKKHKVTILGSGINPGFVMDLLVLQLTGAMKDVSHIDVKRVNSLSPFGPAVMEEQGVGDTLDQYHERIKNNNLAGHVGFNQSVHMIFKGLGLKATKFEQQMEPIISNVDRKSKYASAKKGTLAGINMTAQGYLGKDLFLNMDHPQQIEPQLEGVHTGDYIDILGCPDIHMAITPEIDGGIGTIAICVNMIPHVINARAGLKTMIDLPIPRAILGDMRDMIDIDE</sequence>
<keyword evidence="2" id="KW-0560">Oxidoreductase</keyword>
<evidence type="ECO:0000259" key="3">
    <source>
        <dbReference type="Pfam" id="PF01113"/>
    </source>
</evidence>
<evidence type="ECO:0000259" key="4">
    <source>
        <dbReference type="Pfam" id="PF19328"/>
    </source>
</evidence>
<protein>
    <submittedName>
        <fullName evidence="5">Dihydrodipicolinate reductase</fullName>
    </submittedName>
</protein>
<dbReference type="InterPro" id="IPR045760">
    <property type="entry name" value="DAP_DH_C"/>
</dbReference>
<dbReference type="AlphaFoldDB" id="A0A7U9TIF5"/>
<dbReference type="Pfam" id="PF01113">
    <property type="entry name" value="DapB_N"/>
    <property type="match status" value="1"/>
</dbReference>
<evidence type="ECO:0000313" key="6">
    <source>
        <dbReference type="Proteomes" id="UP000620133"/>
    </source>
</evidence>
<dbReference type="InterPro" id="IPR000846">
    <property type="entry name" value="DapB_N"/>
</dbReference>
<accession>A0A7U9TIF5</accession>
<dbReference type="Gene3D" id="3.40.50.720">
    <property type="entry name" value="NAD(P)-binding Rossmann-like Domain"/>
    <property type="match status" value="1"/>
</dbReference>
<dbReference type="KEGG" id="manr:MPAN_008560"/>
<evidence type="ECO:0000313" key="5">
    <source>
        <dbReference type="EMBL" id="BCR35963.1"/>
    </source>
</evidence>
<feature type="domain" description="2,4-diaminopentanoate dehydrogenase C-terminal" evidence="4">
    <location>
        <begin position="141"/>
        <end position="344"/>
    </location>
</feature>
<dbReference type="Proteomes" id="UP000620133">
    <property type="component" value="Chromosome"/>
</dbReference>
<dbReference type="RefSeq" id="WP_176239806.1">
    <property type="nucleotide sequence ID" value="NZ_AP024412.1"/>
</dbReference>
<feature type="domain" description="Dihydrodipicolinate reductase N-terminal" evidence="3">
    <location>
        <begin position="4"/>
        <end position="79"/>
    </location>
</feature>
<dbReference type="SUPFAM" id="SSF51735">
    <property type="entry name" value="NAD(P)-binding Rossmann-fold domains"/>
    <property type="match status" value="1"/>
</dbReference>
<gene>
    <name evidence="5" type="primary">ord</name>
    <name evidence="5" type="ORF">MPAN_008560</name>
</gene>
<keyword evidence="6" id="KW-1185">Reference proteome</keyword>
<reference evidence="5" key="1">
    <citation type="submission" date="2021-01" db="EMBL/GenBank/DDBJ databases">
        <title>Draft genome sequence of Acholeplasmataceae bacterium strain Mahy22.</title>
        <authorList>
            <person name="Watanabe M."/>
            <person name="Kojima H."/>
            <person name="Fukui M."/>
        </authorList>
    </citation>
    <scope>NUCLEOTIDE SEQUENCE</scope>
    <source>
        <strain evidence="5">Mahy22</strain>
    </source>
</reference>
<dbReference type="CDD" id="cd24146">
    <property type="entry name" value="nat-AmDH_N_like"/>
    <property type="match status" value="1"/>
</dbReference>
<dbReference type="GO" id="GO:0009089">
    <property type="term" value="P:lysine biosynthetic process via diaminopimelate"/>
    <property type="evidence" value="ECO:0007669"/>
    <property type="project" value="InterPro"/>
</dbReference>